<protein>
    <recommendedName>
        <fullName evidence="5">HTH tetR-type domain-containing protein</fullName>
    </recommendedName>
</protein>
<keyword evidence="1" id="KW-0805">Transcription regulation</keyword>
<reference evidence="6 7" key="1">
    <citation type="submission" date="2017-04" db="EMBL/GenBank/DDBJ databases">
        <title>Comparative genome analysis of Subtercola boreus.</title>
        <authorList>
            <person name="Cho Y.-J."/>
            <person name="Cho A."/>
            <person name="Kim O.-S."/>
            <person name="Lee J.-I."/>
        </authorList>
    </citation>
    <scope>NUCLEOTIDE SEQUENCE [LARGE SCALE GENOMIC DNA]</scope>
    <source>
        <strain evidence="6 7">P27479</strain>
    </source>
</reference>
<dbReference type="PANTHER" id="PTHR30055:SF148">
    <property type="entry name" value="TETR-FAMILY TRANSCRIPTIONAL REGULATOR"/>
    <property type="match status" value="1"/>
</dbReference>
<name>A0A3E0VRL3_9MICO</name>
<dbReference type="InterPro" id="IPR009057">
    <property type="entry name" value="Homeodomain-like_sf"/>
</dbReference>
<evidence type="ECO:0000256" key="2">
    <source>
        <dbReference type="ARBA" id="ARBA00023125"/>
    </source>
</evidence>
<dbReference type="InterPro" id="IPR036271">
    <property type="entry name" value="Tet_transcr_reg_TetR-rel_C_sf"/>
</dbReference>
<dbReference type="OrthoDB" id="9796019at2"/>
<evidence type="ECO:0000313" key="7">
    <source>
        <dbReference type="Proteomes" id="UP000256541"/>
    </source>
</evidence>
<dbReference type="Gene3D" id="1.10.357.10">
    <property type="entry name" value="Tetracycline Repressor, domain 2"/>
    <property type="match status" value="1"/>
</dbReference>
<evidence type="ECO:0000256" key="3">
    <source>
        <dbReference type="ARBA" id="ARBA00023163"/>
    </source>
</evidence>
<proteinExistence type="predicted"/>
<dbReference type="EMBL" id="NBXB01000045">
    <property type="protein sequence ID" value="RFA12088.1"/>
    <property type="molecule type" value="Genomic_DNA"/>
</dbReference>
<gene>
    <name evidence="6" type="ORF">B7R22_16775</name>
</gene>
<evidence type="ECO:0000259" key="5">
    <source>
        <dbReference type="PROSITE" id="PS50977"/>
    </source>
</evidence>
<dbReference type="PANTHER" id="PTHR30055">
    <property type="entry name" value="HTH-TYPE TRANSCRIPTIONAL REGULATOR RUTR"/>
    <property type="match status" value="1"/>
</dbReference>
<feature type="DNA-binding region" description="H-T-H motif" evidence="4">
    <location>
        <begin position="35"/>
        <end position="54"/>
    </location>
</feature>
<accession>A0A3E0VRL3</accession>
<evidence type="ECO:0000256" key="4">
    <source>
        <dbReference type="PROSITE-ProRule" id="PRU00335"/>
    </source>
</evidence>
<dbReference type="GO" id="GO:0000976">
    <property type="term" value="F:transcription cis-regulatory region binding"/>
    <property type="evidence" value="ECO:0007669"/>
    <property type="project" value="TreeGrafter"/>
</dbReference>
<dbReference type="SUPFAM" id="SSF46689">
    <property type="entry name" value="Homeodomain-like"/>
    <property type="match status" value="1"/>
</dbReference>
<dbReference type="Pfam" id="PF16859">
    <property type="entry name" value="TetR_C_11"/>
    <property type="match status" value="1"/>
</dbReference>
<dbReference type="Gene3D" id="1.10.10.60">
    <property type="entry name" value="Homeodomain-like"/>
    <property type="match status" value="1"/>
</dbReference>
<dbReference type="Pfam" id="PF00440">
    <property type="entry name" value="TetR_N"/>
    <property type="match status" value="1"/>
</dbReference>
<dbReference type="RefSeq" id="WP_116412865.1">
    <property type="nucleotide sequence ID" value="NZ_NBXB01000045.1"/>
</dbReference>
<sequence length="194" mass="21222">MTISPQIDPRIQRTRTVVLSHTYDLLVKEGFGGVSVDEVSRRSGVAKTTIYRHWPTRTRLLLDACSQLGVAAEFTSSGSFETDIRSHLLNVSERLTTSGWAKVLPSILDAGEREPDVAAVQKALQQIWAGQVAQIVEAATDRGEIDARADVKNAAALVLGPLYYRRWFSREPTDPAFIEQVAVAVCTVMVAPSA</sequence>
<dbReference type="Proteomes" id="UP000256541">
    <property type="component" value="Unassembled WGS sequence"/>
</dbReference>
<dbReference type="InterPro" id="IPR050109">
    <property type="entry name" value="HTH-type_TetR-like_transc_reg"/>
</dbReference>
<dbReference type="PRINTS" id="PR00455">
    <property type="entry name" value="HTHTETR"/>
</dbReference>
<organism evidence="6 7">
    <name type="scientific">Subtercola boreus</name>
    <dbReference type="NCBI Taxonomy" id="120213"/>
    <lineage>
        <taxon>Bacteria</taxon>
        <taxon>Bacillati</taxon>
        <taxon>Actinomycetota</taxon>
        <taxon>Actinomycetes</taxon>
        <taxon>Micrococcales</taxon>
        <taxon>Microbacteriaceae</taxon>
        <taxon>Subtercola</taxon>
    </lineage>
</organism>
<keyword evidence="2 4" id="KW-0238">DNA-binding</keyword>
<dbReference type="AlphaFoldDB" id="A0A3E0VRL3"/>
<dbReference type="SUPFAM" id="SSF48498">
    <property type="entry name" value="Tetracyclin repressor-like, C-terminal domain"/>
    <property type="match status" value="1"/>
</dbReference>
<dbReference type="InterPro" id="IPR001647">
    <property type="entry name" value="HTH_TetR"/>
</dbReference>
<dbReference type="PROSITE" id="PS50977">
    <property type="entry name" value="HTH_TETR_2"/>
    <property type="match status" value="1"/>
</dbReference>
<evidence type="ECO:0000313" key="6">
    <source>
        <dbReference type="EMBL" id="RFA12088.1"/>
    </source>
</evidence>
<dbReference type="InterPro" id="IPR011075">
    <property type="entry name" value="TetR_C"/>
</dbReference>
<dbReference type="GO" id="GO:0003700">
    <property type="term" value="F:DNA-binding transcription factor activity"/>
    <property type="evidence" value="ECO:0007669"/>
    <property type="project" value="TreeGrafter"/>
</dbReference>
<comment type="caution">
    <text evidence="6">The sequence shown here is derived from an EMBL/GenBank/DDBJ whole genome shotgun (WGS) entry which is preliminary data.</text>
</comment>
<evidence type="ECO:0000256" key="1">
    <source>
        <dbReference type="ARBA" id="ARBA00023015"/>
    </source>
</evidence>
<feature type="domain" description="HTH tetR-type" evidence="5">
    <location>
        <begin position="12"/>
        <end position="72"/>
    </location>
</feature>
<keyword evidence="3" id="KW-0804">Transcription</keyword>